<evidence type="ECO:0000313" key="2">
    <source>
        <dbReference type="Proteomes" id="UP000317238"/>
    </source>
</evidence>
<evidence type="ECO:0000313" key="1">
    <source>
        <dbReference type="EMBL" id="TWT67880.1"/>
    </source>
</evidence>
<accession>A0A5C5XY43</accession>
<dbReference type="EMBL" id="SJPL01000001">
    <property type="protein sequence ID" value="TWT67880.1"/>
    <property type="molecule type" value="Genomic_DNA"/>
</dbReference>
<sequence length="49" mass="5364">MESSFQNVVMKTTLTEKRQIRLTSGIVPDAVDEDASYSVNSVGKLFAIS</sequence>
<dbReference type="Proteomes" id="UP000317238">
    <property type="component" value="Unassembled WGS sequence"/>
</dbReference>
<protein>
    <submittedName>
        <fullName evidence="1">Uncharacterized protein</fullName>
    </submittedName>
</protein>
<gene>
    <name evidence="1" type="ORF">Pan14r_01180</name>
</gene>
<proteinExistence type="predicted"/>
<reference evidence="1 2" key="1">
    <citation type="submission" date="2019-02" db="EMBL/GenBank/DDBJ databases">
        <title>Deep-cultivation of Planctomycetes and their phenomic and genomic characterization uncovers novel biology.</title>
        <authorList>
            <person name="Wiegand S."/>
            <person name="Jogler M."/>
            <person name="Boedeker C."/>
            <person name="Pinto D."/>
            <person name="Vollmers J."/>
            <person name="Rivas-Marin E."/>
            <person name="Kohn T."/>
            <person name="Peeters S.H."/>
            <person name="Heuer A."/>
            <person name="Rast P."/>
            <person name="Oberbeckmann S."/>
            <person name="Bunk B."/>
            <person name="Jeske O."/>
            <person name="Meyerdierks A."/>
            <person name="Storesund J.E."/>
            <person name="Kallscheuer N."/>
            <person name="Luecker S."/>
            <person name="Lage O.M."/>
            <person name="Pohl T."/>
            <person name="Merkel B.J."/>
            <person name="Hornburger P."/>
            <person name="Mueller R.-W."/>
            <person name="Bruemmer F."/>
            <person name="Labrenz M."/>
            <person name="Spormann A.M."/>
            <person name="Op Den Camp H."/>
            <person name="Overmann J."/>
            <person name="Amann R."/>
            <person name="Jetten M.S.M."/>
            <person name="Mascher T."/>
            <person name="Medema M.H."/>
            <person name="Devos D.P."/>
            <person name="Kaster A.-K."/>
            <person name="Ovreas L."/>
            <person name="Rohde M."/>
            <person name="Galperin M.Y."/>
            <person name="Jogler C."/>
        </authorList>
    </citation>
    <scope>NUCLEOTIDE SEQUENCE [LARGE SCALE GENOMIC DNA]</scope>
    <source>
        <strain evidence="1 2">Pan14r</strain>
    </source>
</reference>
<name>A0A5C5XY43_9PLAN</name>
<organism evidence="1 2">
    <name type="scientific">Crateriforma conspicua</name>
    <dbReference type="NCBI Taxonomy" id="2527996"/>
    <lineage>
        <taxon>Bacteria</taxon>
        <taxon>Pseudomonadati</taxon>
        <taxon>Planctomycetota</taxon>
        <taxon>Planctomycetia</taxon>
        <taxon>Planctomycetales</taxon>
        <taxon>Planctomycetaceae</taxon>
        <taxon>Crateriforma</taxon>
    </lineage>
</organism>
<keyword evidence="2" id="KW-1185">Reference proteome</keyword>
<dbReference type="AlphaFoldDB" id="A0A5C5XY43"/>
<comment type="caution">
    <text evidence="1">The sequence shown here is derived from an EMBL/GenBank/DDBJ whole genome shotgun (WGS) entry which is preliminary data.</text>
</comment>